<sequence>MDENPHSSSHFSFRRGQDVPQYSGAFFPASQHLTVHGGNFTSNVHIHQDPSESTLFSDYRMIRRGDIDLRKEITFDKETAQVHRLERRPHVRRIYSAKIHGVESDRAVFVYEGQNGEQEWREYIDRHSQMWHPTILQIFGLASSSGVHAVVAQDDLLPLDRFMALRRLSPVMTVYVYALLVRSCIYPFDPRVHYTT</sequence>
<reference evidence="1" key="1">
    <citation type="submission" date="2023-03" db="EMBL/GenBank/DDBJ databases">
        <title>Massive genome expansion in bonnet fungi (Mycena s.s.) driven by repeated elements and novel gene families across ecological guilds.</title>
        <authorList>
            <consortium name="Lawrence Berkeley National Laboratory"/>
            <person name="Harder C.B."/>
            <person name="Miyauchi S."/>
            <person name="Viragh M."/>
            <person name="Kuo A."/>
            <person name="Thoen E."/>
            <person name="Andreopoulos B."/>
            <person name="Lu D."/>
            <person name="Skrede I."/>
            <person name="Drula E."/>
            <person name="Henrissat B."/>
            <person name="Morin E."/>
            <person name="Kohler A."/>
            <person name="Barry K."/>
            <person name="LaButti K."/>
            <person name="Morin E."/>
            <person name="Salamov A."/>
            <person name="Lipzen A."/>
            <person name="Mereny Z."/>
            <person name="Hegedus B."/>
            <person name="Baldrian P."/>
            <person name="Stursova M."/>
            <person name="Weitz H."/>
            <person name="Taylor A."/>
            <person name="Grigoriev I.V."/>
            <person name="Nagy L.G."/>
            <person name="Martin F."/>
            <person name="Kauserud H."/>
        </authorList>
    </citation>
    <scope>NUCLEOTIDE SEQUENCE</scope>
    <source>
        <strain evidence="1">9284</strain>
    </source>
</reference>
<comment type="caution">
    <text evidence="1">The sequence shown here is derived from an EMBL/GenBank/DDBJ whole genome shotgun (WGS) entry which is preliminary data.</text>
</comment>
<dbReference type="AlphaFoldDB" id="A0AAD7CKS8"/>
<dbReference type="Proteomes" id="UP001221142">
    <property type="component" value="Unassembled WGS sequence"/>
</dbReference>
<protein>
    <submittedName>
        <fullName evidence="1">Uncharacterized protein</fullName>
    </submittedName>
</protein>
<name>A0AAD7CKS8_9AGAR</name>
<accession>A0AAD7CKS8</accession>
<keyword evidence="2" id="KW-1185">Reference proteome</keyword>
<dbReference type="EMBL" id="JARKIF010000001">
    <property type="protein sequence ID" value="KAJ7651170.1"/>
    <property type="molecule type" value="Genomic_DNA"/>
</dbReference>
<evidence type="ECO:0000313" key="1">
    <source>
        <dbReference type="EMBL" id="KAJ7651170.1"/>
    </source>
</evidence>
<proteinExistence type="predicted"/>
<evidence type="ECO:0000313" key="2">
    <source>
        <dbReference type="Proteomes" id="UP001221142"/>
    </source>
</evidence>
<gene>
    <name evidence="1" type="ORF">FB45DRAFT_32068</name>
</gene>
<organism evidence="1 2">
    <name type="scientific">Roridomyces roridus</name>
    <dbReference type="NCBI Taxonomy" id="1738132"/>
    <lineage>
        <taxon>Eukaryota</taxon>
        <taxon>Fungi</taxon>
        <taxon>Dikarya</taxon>
        <taxon>Basidiomycota</taxon>
        <taxon>Agaricomycotina</taxon>
        <taxon>Agaricomycetes</taxon>
        <taxon>Agaricomycetidae</taxon>
        <taxon>Agaricales</taxon>
        <taxon>Marasmiineae</taxon>
        <taxon>Mycenaceae</taxon>
        <taxon>Roridomyces</taxon>
    </lineage>
</organism>